<comment type="function">
    <text evidence="8">Transfers a GMP moiety from GTP to Mo-molybdopterin (Mo-MPT) cofactor (Moco or molybdenum cofactor) to form Mo-molybdopterin guanine dinucleotide (Mo-MGD) cofactor.</text>
</comment>
<dbReference type="EMBL" id="NXLU01000001">
    <property type="protein sequence ID" value="RDU69961.1"/>
    <property type="molecule type" value="Genomic_DNA"/>
</dbReference>
<dbReference type="RefSeq" id="WP_104723706.1">
    <property type="nucleotide sequence ID" value="NZ_FZNE01000002.1"/>
</dbReference>
<dbReference type="GO" id="GO:0005525">
    <property type="term" value="F:GTP binding"/>
    <property type="evidence" value="ECO:0007669"/>
    <property type="project" value="UniProtKB-UniRule"/>
</dbReference>
<evidence type="ECO:0000313" key="10">
    <source>
        <dbReference type="EMBL" id="RDU69961.1"/>
    </source>
</evidence>
<keyword evidence="6 8" id="KW-0342">GTP-binding</keyword>
<feature type="binding site" evidence="8">
    <location>
        <begin position="8"/>
        <end position="10"/>
    </location>
    <ligand>
        <name>GTP</name>
        <dbReference type="ChEBI" id="CHEBI:37565"/>
    </ligand>
</feature>
<proteinExistence type="inferred from homology"/>
<comment type="subcellular location">
    <subcellularLocation>
        <location evidence="8">Cytoplasm</location>
    </subcellularLocation>
</comment>
<feature type="domain" description="MobA-like NTP transferase" evidence="9">
    <location>
        <begin position="5"/>
        <end position="150"/>
    </location>
</feature>
<gene>
    <name evidence="8" type="primary">mobA</name>
    <name evidence="10" type="ORF">CQA62_00680</name>
</gene>
<evidence type="ECO:0000256" key="6">
    <source>
        <dbReference type="ARBA" id="ARBA00023134"/>
    </source>
</evidence>
<evidence type="ECO:0000313" key="11">
    <source>
        <dbReference type="Proteomes" id="UP000257067"/>
    </source>
</evidence>
<evidence type="ECO:0000256" key="7">
    <source>
        <dbReference type="ARBA" id="ARBA00023150"/>
    </source>
</evidence>
<dbReference type="AlphaFoldDB" id="A0A3D8IZI0"/>
<evidence type="ECO:0000256" key="4">
    <source>
        <dbReference type="ARBA" id="ARBA00022741"/>
    </source>
</evidence>
<keyword evidence="4 8" id="KW-0547">Nucleotide-binding</keyword>
<dbReference type="InterPro" id="IPR029044">
    <property type="entry name" value="Nucleotide-diphossugar_trans"/>
</dbReference>
<feature type="binding site" evidence="8">
    <location>
        <position position="94"/>
    </location>
    <ligand>
        <name>GTP</name>
        <dbReference type="ChEBI" id="CHEBI:37565"/>
    </ligand>
</feature>
<feature type="binding site" evidence="8">
    <location>
        <position position="94"/>
    </location>
    <ligand>
        <name>Mg(2+)</name>
        <dbReference type="ChEBI" id="CHEBI:18420"/>
    </ligand>
</feature>
<comment type="caution">
    <text evidence="10">The sequence shown here is derived from an EMBL/GenBank/DDBJ whole genome shotgun (WGS) entry which is preliminary data.</text>
</comment>
<comment type="caution">
    <text evidence="8">Lacks conserved residue(s) required for the propagation of feature annotation.</text>
</comment>
<reference evidence="10 11" key="1">
    <citation type="submission" date="2018-04" db="EMBL/GenBank/DDBJ databases">
        <title>Novel Campyloabacter and Helicobacter Species and Strains.</title>
        <authorList>
            <person name="Mannion A.J."/>
            <person name="Shen Z."/>
            <person name="Fox J.G."/>
        </authorList>
    </citation>
    <scope>NUCLEOTIDE SEQUENCE [LARGE SCALE GENOMIC DNA]</scope>
    <source>
        <strain evidence="10 11">ATCC 700242</strain>
    </source>
</reference>
<dbReference type="InterPro" id="IPR013482">
    <property type="entry name" value="Molybde_CF_guanTrfase"/>
</dbReference>
<dbReference type="GO" id="GO:0046872">
    <property type="term" value="F:metal ion binding"/>
    <property type="evidence" value="ECO:0007669"/>
    <property type="project" value="UniProtKB-KW"/>
</dbReference>
<evidence type="ECO:0000256" key="8">
    <source>
        <dbReference type="HAMAP-Rule" id="MF_00316"/>
    </source>
</evidence>
<comment type="similarity">
    <text evidence="8">Belongs to the MobA family.</text>
</comment>
<dbReference type="SUPFAM" id="SSF53448">
    <property type="entry name" value="Nucleotide-diphospho-sugar transferases"/>
    <property type="match status" value="1"/>
</dbReference>
<evidence type="ECO:0000256" key="1">
    <source>
        <dbReference type="ARBA" id="ARBA00022490"/>
    </source>
</evidence>
<accession>A0A3D8IZI0</accession>
<keyword evidence="5 8" id="KW-0460">Magnesium</keyword>
<comment type="catalytic activity">
    <reaction evidence="8">
        <text>Mo-molybdopterin + GTP + H(+) = Mo-molybdopterin guanine dinucleotide + diphosphate</text>
        <dbReference type="Rhea" id="RHEA:34243"/>
        <dbReference type="ChEBI" id="CHEBI:15378"/>
        <dbReference type="ChEBI" id="CHEBI:33019"/>
        <dbReference type="ChEBI" id="CHEBI:37565"/>
        <dbReference type="ChEBI" id="CHEBI:71302"/>
        <dbReference type="ChEBI" id="CHEBI:71310"/>
        <dbReference type="EC" id="2.7.7.77"/>
    </reaction>
</comment>
<dbReference type="OrthoDB" id="9788394at2"/>
<evidence type="ECO:0000256" key="2">
    <source>
        <dbReference type="ARBA" id="ARBA00022679"/>
    </source>
</evidence>
<organism evidence="10 11">
    <name type="scientific">Helicobacter cholecystus</name>
    <dbReference type="NCBI Taxonomy" id="45498"/>
    <lineage>
        <taxon>Bacteria</taxon>
        <taxon>Pseudomonadati</taxon>
        <taxon>Campylobacterota</taxon>
        <taxon>Epsilonproteobacteria</taxon>
        <taxon>Campylobacterales</taxon>
        <taxon>Helicobacteraceae</taxon>
        <taxon>Helicobacter</taxon>
    </lineage>
</organism>
<dbReference type="PANTHER" id="PTHR19136:SF81">
    <property type="entry name" value="MOLYBDENUM COFACTOR GUANYLYLTRANSFERASE"/>
    <property type="match status" value="1"/>
</dbReference>
<comment type="domain">
    <text evidence="8">The N-terminal domain determines nucleotide recognition and specific binding, while the C-terminal domain determines the specific binding to the target protein.</text>
</comment>
<sequence length="189" mass="21702">MPIPCVILCGGKSSRMGRDKALLPFPSEPLAVFMFKKMKKIFSSVYLSLKNTTPLLSYDVRLIQEKTGEFAPMIGIREAFETLQSQKIFFLSVDTPFITEEVIYTLLAECIEGVTYAKDSQKEHYLCGIYSKTIYSILLDLIQKQDYKMSHFIDLVPHKSMDFKNPEIFSNLNTQEHYLKALERLGQHG</sequence>
<evidence type="ECO:0000259" key="9">
    <source>
        <dbReference type="Pfam" id="PF12804"/>
    </source>
</evidence>
<protein>
    <recommendedName>
        <fullName evidence="8">Probable molybdenum cofactor guanylyltransferase</fullName>
        <shortName evidence="8">MoCo guanylyltransferase</shortName>
        <ecNumber evidence="8">2.7.7.77</ecNumber>
    </recommendedName>
    <alternativeName>
        <fullName evidence="8">GTP:molybdopterin guanylyltransferase</fullName>
    </alternativeName>
    <alternativeName>
        <fullName evidence="8">Mo-MPT guanylyltransferase</fullName>
    </alternativeName>
    <alternativeName>
        <fullName evidence="8">Molybdopterin guanylyltransferase</fullName>
    </alternativeName>
    <alternativeName>
        <fullName evidence="8">Molybdopterin-guanine dinucleotide synthase</fullName>
        <shortName evidence="8">MGD synthase</shortName>
    </alternativeName>
</protein>
<dbReference type="HAMAP" id="MF_00316">
    <property type="entry name" value="MobA"/>
    <property type="match status" value="1"/>
</dbReference>
<dbReference type="PANTHER" id="PTHR19136">
    <property type="entry name" value="MOLYBDENUM COFACTOR GUANYLYLTRANSFERASE"/>
    <property type="match status" value="1"/>
</dbReference>
<dbReference type="EC" id="2.7.7.77" evidence="8"/>
<comment type="cofactor">
    <cofactor evidence="8">
        <name>Mg(2+)</name>
        <dbReference type="ChEBI" id="CHEBI:18420"/>
    </cofactor>
</comment>
<dbReference type="CDD" id="cd02503">
    <property type="entry name" value="MobA"/>
    <property type="match status" value="1"/>
</dbReference>
<keyword evidence="1 8" id="KW-0963">Cytoplasm</keyword>
<name>A0A3D8IZI0_9HELI</name>
<evidence type="ECO:0000256" key="3">
    <source>
        <dbReference type="ARBA" id="ARBA00022723"/>
    </source>
</evidence>
<keyword evidence="7 8" id="KW-0501">Molybdenum cofactor biosynthesis</keyword>
<dbReference type="Gene3D" id="3.90.550.10">
    <property type="entry name" value="Spore Coat Polysaccharide Biosynthesis Protein SpsA, Chain A"/>
    <property type="match status" value="1"/>
</dbReference>
<dbReference type="GO" id="GO:1902758">
    <property type="term" value="P:bis(molybdopterin guanine dinucleotide)molybdenum biosynthetic process"/>
    <property type="evidence" value="ECO:0007669"/>
    <property type="project" value="TreeGrafter"/>
</dbReference>
<dbReference type="Pfam" id="PF12804">
    <property type="entry name" value="NTP_transf_3"/>
    <property type="match status" value="1"/>
</dbReference>
<feature type="binding site" evidence="8">
    <location>
        <position position="20"/>
    </location>
    <ligand>
        <name>GTP</name>
        <dbReference type="ChEBI" id="CHEBI:37565"/>
    </ligand>
</feature>
<keyword evidence="3 8" id="KW-0479">Metal-binding</keyword>
<dbReference type="Proteomes" id="UP000257067">
    <property type="component" value="Unassembled WGS sequence"/>
</dbReference>
<dbReference type="InterPro" id="IPR025877">
    <property type="entry name" value="MobA-like_NTP_Trfase"/>
</dbReference>
<keyword evidence="2 8" id="KW-0808">Transferase</keyword>
<dbReference type="GO" id="GO:0005737">
    <property type="term" value="C:cytoplasm"/>
    <property type="evidence" value="ECO:0007669"/>
    <property type="project" value="UniProtKB-SubCell"/>
</dbReference>
<keyword evidence="11" id="KW-1185">Reference proteome</keyword>
<evidence type="ECO:0000256" key="5">
    <source>
        <dbReference type="ARBA" id="ARBA00022842"/>
    </source>
</evidence>
<dbReference type="GO" id="GO:0061603">
    <property type="term" value="F:molybdenum cofactor guanylyltransferase activity"/>
    <property type="evidence" value="ECO:0007669"/>
    <property type="project" value="UniProtKB-EC"/>
</dbReference>